<name>A0ABR1RX56_9PEZI</name>
<sequence>MSFIVNNDIIAQESSTAAKGVRLVARQDVEKGRRVLCSSAVYSNTPTSNNRPSGTRRETMKSVFSEMDQFTIARLENSYDSRPDPSGGANIGNQEVYVILDSLKEIIRLMKEEGLYGLVMSQLLEDYAPLHDETGNHEARRSQMTEALQIRQMCLGNFHLSTLELQRKIDRLQYLR</sequence>
<proteinExistence type="predicted"/>
<organism evidence="1 2">
    <name type="scientific">Apiospora rasikravindrae</name>
    <dbReference type="NCBI Taxonomy" id="990691"/>
    <lineage>
        <taxon>Eukaryota</taxon>
        <taxon>Fungi</taxon>
        <taxon>Dikarya</taxon>
        <taxon>Ascomycota</taxon>
        <taxon>Pezizomycotina</taxon>
        <taxon>Sordariomycetes</taxon>
        <taxon>Xylariomycetidae</taxon>
        <taxon>Amphisphaeriales</taxon>
        <taxon>Apiosporaceae</taxon>
        <taxon>Apiospora</taxon>
    </lineage>
</organism>
<protein>
    <submittedName>
        <fullName evidence="1">Uncharacterized protein</fullName>
    </submittedName>
</protein>
<comment type="caution">
    <text evidence="1">The sequence shown here is derived from an EMBL/GenBank/DDBJ whole genome shotgun (WGS) entry which is preliminary data.</text>
</comment>
<keyword evidence="2" id="KW-1185">Reference proteome</keyword>
<gene>
    <name evidence="1" type="ORF">PG993_013266</name>
</gene>
<evidence type="ECO:0000313" key="2">
    <source>
        <dbReference type="Proteomes" id="UP001444661"/>
    </source>
</evidence>
<reference evidence="1 2" key="1">
    <citation type="submission" date="2023-01" db="EMBL/GenBank/DDBJ databases">
        <title>Analysis of 21 Apiospora genomes using comparative genomics revels a genus with tremendous synthesis potential of carbohydrate active enzymes and secondary metabolites.</title>
        <authorList>
            <person name="Sorensen T."/>
        </authorList>
    </citation>
    <scope>NUCLEOTIDE SEQUENCE [LARGE SCALE GENOMIC DNA]</scope>
    <source>
        <strain evidence="1 2">CBS 33761</strain>
    </source>
</reference>
<evidence type="ECO:0000313" key="1">
    <source>
        <dbReference type="EMBL" id="KAK8022499.1"/>
    </source>
</evidence>
<dbReference type="EMBL" id="JAQQWK010000012">
    <property type="protein sequence ID" value="KAK8022499.1"/>
    <property type="molecule type" value="Genomic_DNA"/>
</dbReference>
<dbReference type="Proteomes" id="UP001444661">
    <property type="component" value="Unassembled WGS sequence"/>
</dbReference>
<accession>A0ABR1RX56</accession>